<name>A0A9J6DNC1_RHIMP</name>
<sequence>MPTAADGSQLDVNHGAPLRAPSPLILSCGGSGPRKTPLDSEPSPEATCEKRKKRSHSEDSGCPDSATATDSGLVCDDSGVSTTRESSCRRLRGLGDVGLLVRRPRHGTPRDANVSHCRNGGEDRTKPGKRPSDHGRRAGHQVSDVHAAGAAAEEGATQCALGTPALTRSEVCASLRRRRRPVSTLRCLPIGGSSSFLF</sequence>
<dbReference type="EMBL" id="JABSTU010000008">
    <property type="protein sequence ID" value="KAH8023518.1"/>
    <property type="molecule type" value="Genomic_DNA"/>
</dbReference>
<dbReference type="AlphaFoldDB" id="A0A9J6DNC1"/>
<gene>
    <name evidence="2" type="ORF">HPB51_014767</name>
</gene>
<feature type="compositionally biased region" description="Basic and acidic residues" evidence="1">
    <location>
        <begin position="119"/>
        <end position="136"/>
    </location>
</feature>
<evidence type="ECO:0000256" key="1">
    <source>
        <dbReference type="SAM" id="MobiDB-lite"/>
    </source>
</evidence>
<feature type="region of interest" description="Disordered" evidence="1">
    <location>
        <begin position="1"/>
        <end position="152"/>
    </location>
</feature>
<protein>
    <submittedName>
        <fullName evidence="2">Uncharacterized protein</fullName>
    </submittedName>
</protein>
<comment type="caution">
    <text evidence="2">The sequence shown here is derived from an EMBL/GenBank/DDBJ whole genome shotgun (WGS) entry which is preliminary data.</text>
</comment>
<evidence type="ECO:0000313" key="3">
    <source>
        <dbReference type="Proteomes" id="UP000821866"/>
    </source>
</evidence>
<reference evidence="2" key="2">
    <citation type="submission" date="2021-09" db="EMBL/GenBank/DDBJ databases">
        <authorList>
            <person name="Jia N."/>
            <person name="Wang J."/>
            <person name="Shi W."/>
            <person name="Du L."/>
            <person name="Sun Y."/>
            <person name="Zhan W."/>
            <person name="Jiang J."/>
            <person name="Wang Q."/>
            <person name="Zhang B."/>
            <person name="Ji P."/>
            <person name="Sakyi L.B."/>
            <person name="Cui X."/>
            <person name="Yuan T."/>
            <person name="Jiang B."/>
            <person name="Yang W."/>
            <person name="Lam T.T.-Y."/>
            <person name="Chang Q."/>
            <person name="Ding S."/>
            <person name="Wang X."/>
            <person name="Zhu J."/>
            <person name="Ruan X."/>
            <person name="Zhao L."/>
            <person name="Wei J."/>
            <person name="Que T."/>
            <person name="Du C."/>
            <person name="Cheng J."/>
            <person name="Dai P."/>
            <person name="Han X."/>
            <person name="Huang E."/>
            <person name="Gao Y."/>
            <person name="Liu J."/>
            <person name="Shao H."/>
            <person name="Ye R."/>
            <person name="Li L."/>
            <person name="Wei W."/>
            <person name="Wang X."/>
            <person name="Wang C."/>
            <person name="Huo Q."/>
            <person name="Li W."/>
            <person name="Guo W."/>
            <person name="Chen H."/>
            <person name="Chen S."/>
            <person name="Zhou L."/>
            <person name="Zhou L."/>
            <person name="Ni X."/>
            <person name="Tian J."/>
            <person name="Zhou Y."/>
            <person name="Sheng Y."/>
            <person name="Liu T."/>
            <person name="Pan Y."/>
            <person name="Xia L."/>
            <person name="Li J."/>
            <person name="Zhao F."/>
            <person name="Cao W."/>
        </authorList>
    </citation>
    <scope>NUCLEOTIDE SEQUENCE</scope>
    <source>
        <strain evidence="2">Rmic-2018</strain>
        <tissue evidence="2">Larvae</tissue>
    </source>
</reference>
<organism evidence="2 3">
    <name type="scientific">Rhipicephalus microplus</name>
    <name type="common">Cattle tick</name>
    <name type="synonym">Boophilus microplus</name>
    <dbReference type="NCBI Taxonomy" id="6941"/>
    <lineage>
        <taxon>Eukaryota</taxon>
        <taxon>Metazoa</taxon>
        <taxon>Ecdysozoa</taxon>
        <taxon>Arthropoda</taxon>
        <taxon>Chelicerata</taxon>
        <taxon>Arachnida</taxon>
        <taxon>Acari</taxon>
        <taxon>Parasitiformes</taxon>
        <taxon>Ixodida</taxon>
        <taxon>Ixodoidea</taxon>
        <taxon>Ixodidae</taxon>
        <taxon>Rhipicephalinae</taxon>
        <taxon>Rhipicephalus</taxon>
        <taxon>Boophilus</taxon>
    </lineage>
</organism>
<accession>A0A9J6DNC1</accession>
<evidence type="ECO:0000313" key="2">
    <source>
        <dbReference type="EMBL" id="KAH8023518.1"/>
    </source>
</evidence>
<proteinExistence type="predicted"/>
<dbReference type="Proteomes" id="UP000821866">
    <property type="component" value="Chromosome 6"/>
</dbReference>
<dbReference type="VEuPathDB" id="VectorBase:LOC119171808"/>
<reference evidence="2" key="1">
    <citation type="journal article" date="2020" name="Cell">
        <title>Large-Scale Comparative Analyses of Tick Genomes Elucidate Their Genetic Diversity and Vector Capacities.</title>
        <authorList>
            <consortium name="Tick Genome and Microbiome Consortium (TIGMIC)"/>
            <person name="Jia N."/>
            <person name="Wang J."/>
            <person name="Shi W."/>
            <person name="Du L."/>
            <person name="Sun Y."/>
            <person name="Zhan W."/>
            <person name="Jiang J.F."/>
            <person name="Wang Q."/>
            <person name="Zhang B."/>
            <person name="Ji P."/>
            <person name="Bell-Sakyi L."/>
            <person name="Cui X.M."/>
            <person name="Yuan T.T."/>
            <person name="Jiang B.G."/>
            <person name="Yang W.F."/>
            <person name="Lam T.T."/>
            <person name="Chang Q.C."/>
            <person name="Ding S.J."/>
            <person name="Wang X.J."/>
            <person name="Zhu J.G."/>
            <person name="Ruan X.D."/>
            <person name="Zhao L."/>
            <person name="Wei J.T."/>
            <person name="Ye R.Z."/>
            <person name="Que T.C."/>
            <person name="Du C.H."/>
            <person name="Zhou Y.H."/>
            <person name="Cheng J.X."/>
            <person name="Dai P.F."/>
            <person name="Guo W.B."/>
            <person name="Han X.H."/>
            <person name="Huang E.J."/>
            <person name="Li L.F."/>
            <person name="Wei W."/>
            <person name="Gao Y.C."/>
            <person name="Liu J.Z."/>
            <person name="Shao H.Z."/>
            <person name="Wang X."/>
            <person name="Wang C.C."/>
            <person name="Yang T.C."/>
            <person name="Huo Q.B."/>
            <person name="Li W."/>
            <person name="Chen H.Y."/>
            <person name="Chen S.E."/>
            <person name="Zhou L.G."/>
            <person name="Ni X.B."/>
            <person name="Tian J.H."/>
            <person name="Sheng Y."/>
            <person name="Liu T."/>
            <person name="Pan Y.S."/>
            <person name="Xia L.Y."/>
            <person name="Li J."/>
            <person name="Zhao F."/>
            <person name="Cao W.C."/>
        </authorList>
    </citation>
    <scope>NUCLEOTIDE SEQUENCE</scope>
    <source>
        <strain evidence="2">Rmic-2018</strain>
    </source>
</reference>
<keyword evidence="3" id="KW-1185">Reference proteome</keyword>